<name>A0AAD7E7Q6_9AGAR</name>
<dbReference type="InterPro" id="IPR002293">
    <property type="entry name" value="AA/rel_permease1"/>
</dbReference>
<keyword evidence="4 6" id="KW-1133">Transmembrane helix</keyword>
<evidence type="ECO:0000256" key="6">
    <source>
        <dbReference type="SAM" id="Phobius"/>
    </source>
</evidence>
<evidence type="ECO:0000256" key="3">
    <source>
        <dbReference type="ARBA" id="ARBA00022692"/>
    </source>
</evidence>
<dbReference type="PIRSF" id="PIRSF006060">
    <property type="entry name" value="AA_transporter"/>
    <property type="match status" value="1"/>
</dbReference>
<evidence type="ECO:0000313" key="8">
    <source>
        <dbReference type="Proteomes" id="UP001218218"/>
    </source>
</evidence>
<dbReference type="PANTHER" id="PTHR45649">
    <property type="entry name" value="AMINO-ACID PERMEASE BAT1"/>
    <property type="match status" value="1"/>
</dbReference>
<organism evidence="7 8">
    <name type="scientific">Mycena albidolilacea</name>
    <dbReference type="NCBI Taxonomy" id="1033008"/>
    <lineage>
        <taxon>Eukaryota</taxon>
        <taxon>Fungi</taxon>
        <taxon>Dikarya</taxon>
        <taxon>Basidiomycota</taxon>
        <taxon>Agaricomycotina</taxon>
        <taxon>Agaricomycetes</taxon>
        <taxon>Agaricomycetidae</taxon>
        <taxon>Agaricales</taxon>
        <taxon>Marasmiineae</taxon>
        <taxon>Mycenaceae</taxon>
        <taxon>Mycena</taxon>
    </lineage>
</organism>
<comment type="caution">
    <text evidence="7">The sequence shown here is derived from an EMBL/GenBank/DDBJ whole genome shotgun (WGS) entry which is preliminary data.</text>
</comment>
<feature type="transmembrane region" description="Helical" evidence="6">
    <location>
        <begin position="427"/>
        <end position="447"/>
    </location>
</feature>
<comment type="subcellular location">
    <subcellularLocation>
        <location evidence="1">Membrane</location>
        <topology evidence="1">Multi-pass membrane protein</topology>
    </subcellularLocation>
</comment>
<feature type="transmembrane region" description="Helical" evidence="6">
    <location>
        <begin position="122"/>
        <end position="155"/>
    </location>
</feature>
<sequence>MPLRPPTTGMTDGRSTNRSRIFTASGSIPSKGIDSRCERHSETSPIKMDAQKFVEQKSLAMEESNTLDDEALLARLGYKQEFKRDFSGIELFGLFFTINGVVQTIAAVLLFSIPYGGPVAMVWGWFTCCCFIIIGSLAMAELGSAAPTAGGLYYWTFMFSSPKYRKIVCWLVGYINTAAYIAGMAGVDWSVATQIMAAANIGTNGAFVATNAQVYGVYCALLVIHAFMASLATKVIARLQHFFAFLNLALFLVVIIALPVATPKEFHNSAAFAFGRFINTSGWGNGFAFILSFLAPAWTIGGYDTVVHISEEAHNASRTVPFAMISGTVLISVLGWIVNIVLALYIGNDLDSIIGNPIGQPMATIFFNSFGKAGTLAIWAFIIITLWMSGMDFLIAGSRQVFAFSRDQALPLSGWLYNINPQTKTPVHAVVFLAVMAIVLGLLSFAGPQAISAVFTMLIACQYICFTTPIIARWVGGQKFVPGPFNLGLLSAPVSFIASAYMIFIIVVFMFPAIPGPTSHSMNYTVVVVGGTVILSLGYYFFPKYGGRYWFTGPVGTIRQVLTHEGEKDSGSSEG</sequence>
<feature type="transmembrane region" description="Helical" evidence="6">
    <location>
        <begin position="523"/>
        <end position="542"/>
    </location>
</feature>
<feature type="transmembrane region" description="Helical" evidence="6">
    <location>
        <begin position="167"/>
        <end position="192"/>
    </location>
</feature>
<evidence type="ECO:0000256" key="2">
    <source>
        <dbReference type="ARBA" id="ARBA00022448"/>
    </source>
</evidence>
<keyword evidence="5 6" id="KW-0472">Membrane</keyword>
<dbReference type="GO" id="GO:0022857">
    <property type="term" value="F:transmembrane transporter activity"/>
    <property type="evidence" value="ECO:0007669"/>
    <property type="project" value="InterPro"/>
</dbReference>
<feature type="transmembrane region" description="Helical" evidence="6">
    <location>
        <begin position="453"/>
        <end position="475"/>
    </location>
</feature>
<dbReference type="Proteomes" id="UP001218218">
    <property type="component" value="Unassembled WGS sequence"/>
</dbReference>
<dbReference type="AlphaFoldDB" id="A0AAD7E7Q6"/>
<evidence type="ECO:0000256" key="5">
    <source>
        <dbReference type="ARBA" id="ARBA00023136"/>
    </source>
</evidence>
<keyword evidence="8" id="KW-1185">Reference proteome</keyword>
<gene>
    <name evidence="7" type="ORF">DFH08DRAFT_906967</name>
</gene>
<feature type="transmembrane region" description="Helical" evidence="6">
    <location>
        <begin position="91"/>
        <end position="116"/>
    </location>
</feature>
<dbReference type="Gene3D" id="1.20.1740.10">
    <property type="entry name" value="Amino acid/polyamine transporter I"/>
    <property type="match status" value="1"/>
</dbReference>
<dbReference type="EMBL" id="JARIHO010000137">
    <property type="protein sequence ID" value="KAJ7301356.1"/>
    <property type="molecule type" value="Genomic_DNA"/>
</dbReference>
<evidence type="ECO:0000256" key="4">
    <source>
        <dbReference type="ARBA" id="ARBA00022989"/>
    </source>
</evidence>
<protein>
    <submittedName>
        <fullName evidence="7">Amino acid permease-domain-containing protein</fullName>
    </submittedName>
</protein>
<keyword evidence="3 6" id="KW-0812">Transmembrane</keyword>
<accession>A0AAD7E7Q6</accession>
<feature type="transmembrane region" description="Helical" evidence="6">
    <location>
        <begin position="487"/>
        <end position="511"/>
    </location>
</feature>
<dbReference type="Pfam" id="PF13520">
    <property type="entry name" value="AA_permease_2"/>
    <property type="match status" value="1"/>
</dbReference>
<keyword evidence="2" id="KW-0813">Transport</keyword>
<proteinExistence type="predicted"/>
<evidence type="ECO:0000256" key="1">
    <source>
        <dbReference type="ARBA" id="ARBA00004141"/>
    </source>
</evidence>
<reference evidence="7" key="1">
    <citation type="submission" date="2023-03" db="EMBL/GenBank/DDBJ databases">
        <title>Massive genome expansion in bonnet fungi (Mycena s.s.) driven by repeated elements and novel gene families across ecological guilds.</title>
        <authorList>
            <consortium name="Lawrence Berkeley National Laboratory"/>
            <person name="Harder C.B."/>
            <person name="Miyauchi S."/>
            <person name="Viragh M."/>
            <person name="Kuo A."/>
            <person name="Thoen E."/>
            <person name="Andreopoulos B."/>
            <person name="Lu D."/>
            <person name="Skrede I."/>
            <person name="Drula E."/>
            <person name="Henrissat B."/>
            <person name="Morin E."/>
            <person name="Kohler A."/>
            <person name="Barry K."/>
            <person name="LaButti K."/>
            <person name="Morin E."/>
            <person name="Salamov A."/>
            <person name="Lipzen A."/>
            <person name="Mereny Z."/>
            <person name="Hegedus B."/>
            <person name="Baldrian P."/>
            <person name="Stursova M."/>
            <person name="Weitz H."/>
            <person name="Taylor A."/>
            <person name="Grigoriev I.V."/>
            <person name="Nagy L.G."/>
            <person name="Martin F."/>
            <person name="Kauserud H."/>
        </authorList>
    </citation>
    <scope>NUCLEOTIDE SEQUENCE</scope>
    <source>
        <strain evidence="7">CBHHK002</strain>
    </source>
</reference>
<feature type="transmembrane region" description="Helical" evidence="6">
    <location>
        <begin position="376"/>
        <end position="396"/>
    </location>
</feature>
<evidence type="ECO:0000313" key="7">
    <source>
        <dbReference type="EMBL" id="KAJ7301356.1"/>
    </source>
</evidence>
<dbReference type="GO" id="GO:0016020">
    <property type="term" value="C:membrane"/>
    <property type="evidence" value="ECO:0007669"/>
    <property type="project" value="UniProtKB-SubCell"/>
</dbReference>
<dbReference type="PANTHER" id="PTHR45649:SF6">
    <property type="entry name" value="GABA-SPECIFIC PERMEASE"/>
    <property type="match status" value="1"/>
</dbReference>
<feature type="transmembrane region" description="Helical" evidence="6">
    <location>
        <begin position="212"/>
        <end position="231"/>
    </location>
</feature>
<feature type="transmembrane region" description="Helical" evidence="6">
    <location>
        <begin position="322"/>
        <end position="346"/>
    </location>
</feature>
<feature type="transmembrane region" description="Helical" evidence="6">
    <location>
        <begin position="243"/>
        <end position="262"/>
    </location>
</feature>
<feature type="transmembrane region" description="Helical" evidence="6">
    <location>
        <begin position="282"/>
        <end position="301"/>
    </location>
</feature>